<keyword evidence="7" id="KW-1185">Reference proteome</keyword>
<protein>
    <submittedName>
        <fullName evidence="6">TetR family transcriptional regulator</fullName>
    </submittedName>
</protein>
<keyword evidence="1" id="KW-0805">Transcription regulation</keyword>
<keyword evidence="2" id="KW-0238">DNA-binding</keyword>
<dbReference type="InterPro" id="IPR001647">
    <property type="entry name" value="HTH_TetR"/>
</dbReference>
<feature type="domain" description="Tetracycline repressor TetR C-terminal" evidence="5">
    <location>
        <begin position="89"/>
        <end position="197"/>
    </location>
</feature>
<dbReference type="Proteomes" id="UP000295601">
    <property type="component" value="Unassembled WGS sequence"/>
</dbReference>
<gene>
    <name evidence="6" type="ORF">EDF62_1648</name>
</gene>
<dbReference type="RefSeq" id="WP_243736050.1">
    <property type="nucleotide sequence ID" value="NZ_SNYA01000004.1"/>
</dbReference>
<evidence type="ECO:0000256" key="3">
    <source>
        <dbReference type="ARBA" id="ARBA00023163"/>
    </source>
</evidence>
<dbReference type="GO" id="GO:0045892">
    <property type="term" value="P:negative regulation of DNA-templated transcription"/>
    <property type="evidence" value="ECO:0007669"/>
    <property type="project" value="InterPro"/>
</dbReference>
<dbReference type="GO" id="GO:0003677">
    <property type="term" value="F:DNA binding"/>
    <property type="evidence" value="ECO:0007669"/>
    <property type="project" value="UniProtKB-KW"/>
</dbReference>
<evidence type="ECO:0000259" key="4">
    <source>
        <dbReference type="Pfam" id="PF00440"/>
    </source>
</evidence>
<dbReference type="Pfam" id="PF00440">
    <property type="entry name" value="TetR_N"/>
    <property type="match status" value="1"/>
</dbReference>
<dbReference type="InterPro" id="IPR009057">
    <property type="entry name" value="Homeodomain-like_sf"/>
</dbReference>
<comment type="caution">
    <text evidence="6">The sequence shown here is derived from an EMBL/GenBank/DDBJ whole genome shotgun (WGS) entry which is preliminary data.</text>
</comment>
<sequence length="214" mass="23020">MSYWEHERPVHRTRAISTANLAAATAKLMDFGGTGAVTVRAVARELGVAPASLYSRITAVDDLFDIALDATLGEDMNIRLAERGVTLEELMIAYYRHLVQHPWASRVIAMRAPRGPNYLALSERMVVLLEQGGHADPLTAAYALSNFVTGSASTTPMAGSERVAPVPAELAPRYAALHATQHLDPERIFLTGLRALLATSCDTGGASPDRAQRA</sequence>
<dbReference type="InterPro" id="IPR004111">
    <property type="entry name" value="Repressor_TetR_C"/>
</dbReference>
<dbReference type="AlphaFoldDB" id="A0A4R6RZ57"/>
<keyword evidence="3" id="KW-0804">Transcription</keyword>
<dbReference type="EMBL" id="SNYA01000004">
    <property type="protein sequence ID" value="TDP92441.1"/>
    <property type="molecule type" value="Genomic_DNA"/>
</dbReference>
<evidence type="ECO:0000313" key="7">
    <source>
        <dbReference type="Proteomes" id="UP000295601"/>
    </source>
</evidence>
<dbReference type="SUPFAM" id="SSF48498">
    <property type="entry name" value="Tetracyclin repressor-like, C-terminal domain"/>
    <property type="match status" value="1"/>
</dbReference>
<evidence type="ECO:0000313" key="6">
    <source>
        <dbReference type="EMBL" id="TDP92441.1"/>
    </source>
</evidence>
<dbReference type="InterPro" id="IPR036271">
    <property type="entry name" value="Tet_transcr_reg_TetR-rel_C_sf"/>
</dbReference>
<dbReference type="Gene3D" id="1.10.357.10">
    <property type="entry name" value="Tetracycline Repressor, domain 2"/>
    <property type="match status" value="1"/>
</dbReference>
<dbReference type="Gene3D" id="1.10.10.60">
    <property type="entry name" value="Homeodomain-like"/>
    <property type="match status" value="1"/>
</dbReference>
<evidence type="ECO:0000256" key="2">
    <source>
        <dbReference type="ARBA" id="ARBA00023125"/>
    </source>
</evidence>
<organism evidence="6 7">
    <name type="scientific">Leucobacter luti</name>
    <dbReference type="NCBI Taxonomy" id="340320"/>
    <lineage>
        <taxon>Bacteria</taxon>
        <taxon>Bacillati</taxon>
        <taxon>Actinomycetota</taxon>
        <taxon>Actinomycetes</taxon>
        <taxon>Micrococcales</taxon>
        <taxon>Microbacteriaceae</taxon>
        <taxon>Leucobacter</taxon>
    </lineage>
</organism>
<feature type="domain" description="HTH tetR-type" evidence="4">
    <location>
        <begin position="23"/>
        <end position="55"/>
    </location>
</feature>
<name>A0A4R6RZ57_9MICO</name>
<proteinExistence type="predicted"/>
<evidence type="ECO:0000256" key="1">
    <source>
        <dbReference type="ARBA" id="ARBA00023015"/>
    </source>
</evidence>
<reference evidence="6 7" key="1">
    <citation type="submission" date="2019-03" db="EMBL/GenBank/DDBJ databases">
        <title>Genomic analyses of the natural microbiome of Caenorhabditis elegans.</title>
        <authorList>
            <person name="Samuel B."/>
        </authorList>
    </citation>
    <scope>NUCLEOTIDE SEQUENCE [LARGE SCALE GENOMIC DNA]</scope>
    <source>
        <strain evidence="6 7">JUb18</strain>
    </source>
</reference>
<dbReference type="Pfam" id="PF02909">
    <property type="entry name" value="TetR_C_1"/>
    <property type="match status" value="1"/>
</dbReference>
<dbReference type="SUPFAM" id="SSF46689">
    <property type="entry name" value="Homeodomain-like"/>
    <property type="match status" value="1"/>
</dbReference>
<evidence type="ECO:0000259" key="5">
    <source>
        <dbReference type="Pfam" id="PF02909"/>
    </source>
</evidence>
<accession>A0A4R6RZ57</accession>